<evidence type="ECO:0000256" key="3">
    <source>
        <dbReference type="ARBA" id="ARBA00022679"/>
    </source>
</evidence>
<evidence type="ECO:0000313" key="6">
    <source>
        <dbReference type="EMBL" id="GGG83622.1"/>
    </source>
</evidence>
<reference evidence="6" key="1">
    <citation type="journal article" date="2014" name="Int. J. Syst. Evol. Microbiol.">
        <title>Complete genome sequence of Corynebacterium casei LMG S-19264T (=DSM 44701T), isolated from a smear-ripened cheese.</title>
        <authorList>
            <consortium name="US DOE Joint Genome Institute (JGI-PGF)"/>
            <person name="Walter F."/>
            <person name="Albersmeier A."/>
            <person name="Kalinowski J."/>
            <person name="Ruckert C."/>
        </authorList>
    </citation>
    <scope>NUCLEOTIDE SEQUENCE</scope>
    <source>
        <strain evidence="6">CGMCC 1.12195</strain>
    </source>
</reference>
<dbReference type="EMBL" id="BMER01000001">
    <property type="protein sequence ID" value="GGG83622.1"/>
    <property type="molecule type" value="Genomic_DNA"/>
</dbReference>
<gene>
    <name evidence="6" type="ORF">GCM10007415_15860</name>
</gene>
<evidence type="ECO:0000256" key="2">
    <source>
        <dbReference type="ARBA" id="ARBA00022676"/>
    </source>
</evidence>
<feature type="transmembrane region" description="Helical" evidence="4">
    <location>
        <begin position="345"/>
        <end position="364"/>
    </location>
</feature>
<organism evidence="6 7">
    <name type="scientific">Parapedobacter pyrenivorans</name>
    <dbReference type="NCBI Taxonomy" id="1305674"/>
    <lineage>
        <taxon>Bacteria</taxon>
        <taxon>Pseudomonadati</taxon>
        <taxon>Bacteroidota</taxon>
        <taxon>Sphingobacteriia</taxon>
        <taxon>Sphingobacteriales</taxon>
        <taxon>Sphingobacteriaceae</taxon>
        <taxon>Parapedobacter</taxon>
    </lineage>
</organism>
<dbReference type="GO" id="GO:0016757">
    <property type="term" value="F:glycosyltransferase activity"/>
    <property type="evidence" value="ECO:0007669"/>
    <property type="project" value="UniProtKB-KW"/>
</dbReference>
<evidence type="ECO:0000313" key="7">
    <source>
        <dbReference type="Proteomes" id="UP000660862"/>
    </source>
</evidence>
<keyword evidence="3 6" id="KW-0808">Transferase</keyword>
<name>A0A917HMZ4_9SPHI</name>
<feature type="transmembrane region" description="Helical" evidence="4">
    <location>
        <begin position="283"/>
        <end position="307"/>
    </location>
</feature>
<dbReference type="CDD" id="cd04192">
    <property type="entry name" value="GT_2_like_e"/>
    <property type="match status" value="1"/>
</dbReference>
<evidence type="ECO:0000259" key="5">
    <source>
        <dbReference type="Pfam" id="PF00535"/>
    </source>
</evidence>
<dbReference type="Gene3D" id="3.90.550.10">
    <property type="entry name" value="Spore Coat Polysaccharide Biosynthesis Protein SpsA, Chain A"/>
    <property type="match status" value="1"/>
</dbReference>
<dbReference type="RefSeq" id="WP_307726852.1">
    <property type="nucleotide sequence ID" value="NZ_BMER01000001.1"/>
</dbReference>
<feature type="domain" description="Glycosyltransferase 2-like" evidence="5">
    <location>
        <begin position="45"/>
        <end position="213"/>
    </location>
</feature>
<dbReference type="PANTHER" id="PTHR43630:SF1">
    <property type="entry name" value="POLY-BETA-1,6-N-ACETYL-D-GLUCOSAMINE SYNTHASE"/>
    <property type="match status" value="1"/>
</dbReference>
<keyword evidence="4" id="KW-0812">Transmembrane</keyword>
<evidence type="ECO:0000256" key="1">
    <source>
        <dbReference type="ARBA" id="ARBA00006739"/>
    </source>
</evidence>
<dbReference type="Proteomes" id="UP000660862">
    <property type="component" value="Unassembled WGS sequence"/>
</dbReference>
<comment type="similarity">
    <text evidence="1">Belongs to the glycosyltransferase 2 family.</text>
</comment>
<accession>A0A917HMZ4</accession>
<dbReference type="SUPFAM" id="SSF53448">
    <property type="entry name" value="Nucleotide-diphospho-sugar transferases"/>
    <property type="match status" value="1"/>
</dbReference>
<feature type="transmembrane region" description="Helical" evidence="4">
    <location>
        <begin position="6"/>
        <end position="31"/>
    </location>
</feature>
<comment type="caution">
    <text evidence="6">The sequence shown here is derived from an EMBL/GenBank/DDBJ whole genome shotgun (WGS) entry which is preliminary data.</text>
</comment>
<protein>
    <submittedName>
        <fullName evidence="6">Glycosyl transferase</fullName>
    </submittedName>
</protein>
<dbReference type="AlphaFoldDB" id="A0A917HMZ4"/>
<dbReference type="InterPro" id="IPR001173">
    <property type="entry name" value="Glyco_trans_2-like"/>
</dbReference>
<dbReference type="InterPro" id="IPR029044">
    <property type="entry name" value="Nucleotide-diphossugar_trans"/>
</dbReference>
<keyword evidence="7" id="KW-1185">Reference proteome</keyword>
<proteinExistence type="inferred from homology"/>
<keyword evidence="4" id="KW-0472">Membrane</keyword>
<evidence type="ECO:0000256" key="4">
    <source>
        <dbReference type="SAM" id="Phobius"/>
    </source>
</evidence>
<dbReference type="PANTHER" id="PTHR43630">
    <property type="entry name" value="POLY-BETA-1,6-N-ACETYL-D-GLUCOSAMINE SYNTHASE"/>
    <property type="match status" value="1"/>
</dbReference>
<reference evidence="6" key="2">
    <citation type="submission" date="2020-09" db="EMBL/GenBank/DDBJ databases">
        <authorList>
            <person name="Sun Q."/>
            <person name="Zhou Y."/>
        </authorList>
    </citation>
    <scope>NUCLEOTIDE SEQUENCE</scope>
    <source>
        <strain evidence="6">CGMCC 1.12195</strain>
    </source>
</reference>
<keyword evidence="4" id="KW-1133">Transmembrane helix</keyword>
<dbReference type="Pfam" id="PF00535">
    <property type="entry name" value="Glycos_transf_2"/>
    <property type="match status" value="1"/>
</dbReference>
<sequence>MATQLVSIALAIFTGIYVLLVCYMRAGWFALPFYSRKKSPQTKVSVLIAARNEEANIGRTLSDILAQQFPRDLLEVIVVDDHSTDNTSAIVQSFEEQGVKLLKLDESEPLNSYKKKAISVAIATATGDLIVTTDADCRMSPNWLATVVSYVEENGCFLVSSPVVYSNQRGFFEELQTLEFLFLIGLGAAGIGNKRPSTCNGANLAYRRDVFYEMDGFNGIDHLASGDDELFLHKVAAKYPDKIGFCKSRDAIVYTDAKKDLIGFINQRRRWASKSTHYKNKGIVALGVAVWAFNFMLLVAGVFVLFFGNGTQLVSVFTAALVAKLIAEGTFLYPLCHFAKRTGLLAYLPLLTIVHIVYIVYIGIAGNMGKYQWKGRRVN</sequence>
<keyword evidence="2" id="KW-0328">Glycosyltransferase</keyword>
<feature type="transmembrane region" description="Helical" evidence="4">
    <location>
        <begin position="313"/>
        <end position="333"/>
    </location>
</feature>